<dbReference type="RefSeq" id="WP_236099943.1">
    <property type="nucleotide sequence ID" value="NZ_JAKGUD010000012.1"/>
</dbReference>
<evidence type="ECO:0000256" key="1">
    <source>
        <dbReference type="SAM" id="MobiDB-lite"/>
    </source>
</evidence>
<reference evidence="2 3" key="1">
    <citation type="submission" date="2022-01" db="EMBL/GenBank/DDBJ databases">
        <title>Dethiosulfovibrio faecalis sp. nov., a novel proteolytic, non-sulfur-reducing bacterium isolated from a marine aquaculture solid waste bioreactor.</title>
        <authorList>
            <person name="Grabowski S."/>
            <person name="Apolinario E."/>
            <person name="Schneider N."/>
            <person name="Marshall C.W."/>
            <person name="Sowers K.R."/>
        </authorList>
    </citation>
    <scope>NUCLEOTIDE SEQUENCE [LARGE SCALE GENOMIC DNA]</scope>
    <source>
        <strain evidence="2 3">DSM 12537</strain>
    </source>
</reference>
<dbReference type="EMBL" id="JAKGUD010000012">
    <property type="protein sequence ID" value="MCF4143241.1"/>
    <property type="molecule type" value="Genomic_DNA"/>
</dbReference>
<dbReference type="Proteomes" id="UP001200430">
    <property type="component" value="Unassembled WGS sequence"/>
</dbReference>
<sequence>MKRRGFSGLVALILLLISLILGTLAGLMGRRGDDKDDKTDISISAPGYVSGDAAEELIASPVETPDPKPRTRPQKPKVESYSIGGMGSTERVPVDLPDHDPSDDLATGEEREKPSIKLPKELEELGDKMKGHLDAFDEATRQTLKSVLDAIELDELSPDEATIRPKGDGLELRFSLPAGN</sequence>
<comment type="caution">
    <text evidence="2">The sequence shown here is derived from an EMBL/GenBank/DDBJ whole genome shotgun (WGS) entry which is preliminary data.</text>
</comment>
<organism evidence="2 3">
    <name type="scientific">Dethiosulfovibrio marinus</name>
    <dbReference type="NCBI Taxonomy" id="133532"/>
    <lineage>
        <taxon>Bacteria</taxon>
        <taxon>Thermotogati</taxon>
        <taxon>Synergistota</taxon>
        <taxon>Synergistia</taxon>
        <taxon>Synergistales</taxon>
        <taxon>Dethiosulfovibrionaceae</taxon>
        <taxon>Dethiosulfovibrio</taxon>
    </lineage>
</organism>
<evidence type="ECO:0000313" key="3">
    <source>
        <dbReference type="Proteomes" id="UP001200430"/>
    </source>
</evidence>
<gene>
    <name evidence="2" type="ORF">L2W38_10500</name>
</gene>
<evidence type="ECO:0000313" key="2">
    <source>
        <dbReference type="EMBL" id="MCF4143241.1"/>
    </source>
</evidence>
<name>A0ABS9EPX7_9BACT</name>
<keyword evidence="3" id="KW-1185">Reference proteome</keyword>
<feature type="compositionally biased region" description="Basic and acidic residues" evidence="1">
    <location>
        <begin position="92"/>
        <end position="121"/>
    </location>
</feature>
<feature type="region of interest" description="Disordered" evidence="1">
    <location>
        <begin position="56"/>
        <end position="121"/>
    </location>
</feature>
<proteinExistence type="predicted"/>
<protein>
    <submittedName>
        <fullName evidence="2">Uncharacterized protein</fullName>
    </submittedName>
</protein>
<accession>A0ABS9EPX7</accession>